<dbReference type="GO" id="GO:0016301">
    <property type="term" value="F:kinase activity"/>
    <property type="evidence" value="ECO:0007669"/>
    <property type="project" value="UniProtKB-KW"/>
</dbReference>
<comment type="catalytic activity">
    <reaction evidence="1">
        <text>ATP + protein L-histidine = ADP + protein N-phospho-L-histidine.</text>
        <dbReference type="EC" id="2.7.13.3"/>
    </reaction>
</comment>
<evidence type="ECO:0000313" key="17">
    <source>
        <dbReference type="EMBL" id="MBW7467851.1"/>
    </source>
</evidence>
<keyword evidence="4" id="KW-1003">Cell membrane</keyword>
<proteinExistence type="predicted"/>
<keyword evidence="11 14" id="KW-1133">Transmembrane helix</keyword>
<evidence type="ECO:0000256" key="11">
    <source>
        <dbReference type="ARBA" id="ARBA00022989"/>
    </source>
</evidence>
<dbReference type="InterPro" id="IPR005467">
    <property type="entry name" value="His_kinase_dom"/>
</dbReference>
<evidence type="ECO:0000256" key="5">
    <source>
        <dbReference type="ARBA" id="ARBA00022553"/>
    </source>
</evidence>
<keyword evidence="18" id="KW-1185">Reference proteome</keyword>
<evidence type="ECO:0000256" key="12">
    <source>
        <dbReference type="ARBA" id="ARBA00023012"/>
    </source>
</evidence>
<dbReference type="InterPro" id="IPR003660">
    <property type="entry name" value="HAMP_dom"/>
</dbReference>
<dbReference type="EC" id="2.7.13.3" evidence="3"/>
<sequence length="449" mass="51850">MTFRTRLTITFTTLVAAIIVVISLFIYFFSERYTRNEFMTRLCERAFIAAQVYLEEDELSRRSFEKVRNQFLEKLPEEVVYIYSKDREPAFMLDTVALNTTDSIFDYIDENQSIEFKMNGRQWIGLSYSDNQGEFYILISAVDRYGQSKLLNLQRVLIICFLCSIFSVYVVGRFLSRQVLRPIAAIVQQVNKIRASNLHLRLQQPGDKDEVSELSRTFNQMLDRLEVSFEMQKNFISNASHELRNPLTAISGEIEVALLRQRSPEEYIASLEILHKETNRLEKLTSDLLNLAQTGFDEAEVRQEEIRLDELAMDCAAEFRQYNLRFLMEQMPDSPQSLTIRGNYSLLRIAVLNVLENAFKFSDNQEVLFELKAREKKVILNVHDKGIGIPADDLPHIFQPFYRGSNARGRKGTGIGLSLTEKIVKLHSGFVTVTSDEEKGTCLSIVFKV</sequence>
<accession>A0ABS7CVX7</accession>
<gene>
    <name evidence="17" type="ORF">K0O23_12320</name>
</gene>
<evidence type="ECO:0000259" key="16">
    <source>
        <dbReference type="PROSITE" id="PS50885"/>
    </source>
</evidence>
<dbReference type="PANTHER" id="PTHR45528">
    <property type="entry name" value="SENSOR HISTIDINE KINASE CPXA"/>
    <property type="match status" value="1"/>
</dbReference>
<dbReference type="InterPro" id="IPR036097">
    <property type="entry name" value="HisK_dim/P_sf"/>
</dbReference>
<dbReference type="Pfam" id="PF02518">
    <property type="entry name" value="HATPase_c"/>
    <property type="match status" value="1"/>
</dbReference>
<keyword evidence="8" id="KW-0547">Nucleotide-binding</keyword>
<feature type="domain" description="HAMP" evidence="16">
    <location>
        <begin position="177"/>
        <end position="230"/>
    </location>
</feature>
<comment type="caution">
    <text evidence="17">The sequence shown here is derived from an EMBL/GenBank/DDBJ whole genome shotgun (WGS) entry which is preliminary data.</text>
</comment>
<dbReference type="SMART" id="SM00304">
    <property type="entry name" value="HAMP"/>
    <property type="match status" value="1"/>
</dbReference>
<evidence type="ECO:0000256" key="10">
    <source>
        <dbReference type="ARBA" id="ARBA00022840"/>
    </source>
</evidence>
<dbReference type="PRINTS" id="PR00344">
    <property type="entry name" value="BCTRLSENSOR"/>
</dbReference>
<evidence type="ECO:0000256" key="3">
    <source>
        <dbReference type="ARBA" id="ARBA00012438"/>
    </source>
</evidence>
<dbReference type="SMART" id="SM00387">
    <property type="entry name" value="HATPase_c"/>
    <property type="match status" value="1"/>
</dbReference>
<evidence type="ECO:0000313" key="18">
    <source>
        <dbReference type="Proteomes" id="UP000813018"/>
    </source>
</evidence>
<dbReference type="InterPro" id="IPR036890">
    <property type="entry name" value="HATPase_C_sf"/>
</dbReference>
<evidence type="ECO:0000256" key="8">
    <source>
        <dbReference type="ARBA" id="ARBA00022741"/>
    </source>
</evidence>
<keyword evidence="6" id="KW-0808">Transferase</keyword>
<evidence type="ECO:0000256" key="7">
    <source>
        <dbReference type="ARBA" id="ARBA00022692"/>
    </source>
</evidence>
<dbReference type="PANTHER" id="PTHR45528:SF1">
    <property type="entry name" value="SENSOR HISTIDINE KINASE CPXA"/>
    <property type="match status" value="1"/>
</dbReference>
<keyword evidence="7 14" id="KW-0812">Transmembrane</keyword>
<dbReference type="CDD" id="cd00082">
    <property type="entry name" value="HisKA"/>
    <property type="match status" value="1"/>
</dbReference>
<keyword evidence="12" id="KW-0902">Two-component regulatory system</keyword>
<dbReference type="InterPro" id="IPR003594">
    <property type="entry name" value="HATPase_dom"/>
</dbReference>
<dbReference type="PROSITE" id="PS50885">
    <property type="entry name" value="HAMP"/>
    <property type="match status" value="1"/>
</dbReference>
<protein>
    <recommendedName>
        <fullName evidence="3">histidine kinase</fullName>
        <ecNumber evidence="3">2.7.13.3</ecNumber>
    </recommendedName>
</protein>
<evidence type="ECO:0000256" key="1">
    <source>
        <dbReference type="ARBA" id="ARBA00000085"/>
    </source>
</evidence>
<dbReference type="Pfam" id="PF00512">
    <property type="entry name" value="HisKA"/>
    <property type="match status" value="1"/>
</dbReference>
<keyword evidence="9 17" id="KW-0418">Kinase</keyword>
<dbReference type="InterPro" id="IPR004358">
    <property type="entry name" value="Sig_transdc_His_kin-like_C"/>
</dbReference>
<comment type="subcellular location">
    <subcellularLocation>
        <location evidence="2">Cell membrane</location>
        <topology evidence="2">Multi-pass membrane protein</topology>
    </subcellularLocation>
</comment>
<dbReference type="Pfam" id="PF00672">
    <property type="entry name" value="HAMP"/>
    <property type="match status" value="1"/>
</dbReference>
<dbReference type="EMBL" id="JAHYXK010000009">
    <property type="protein sequence ID" value="MBW7467851.1"/>
    <property type="molecule type" value="Genomic_DNA"/>
</dbReference>
<dbReference type="InterPro" id="IPR050398">
    <property type="entry name" value="HssS/ArlS-like"/>
</dbReference>
<dbReference type="SUPFAM" id="SSF47384">
    <property type="entry name" value="Homodimeric domain of signal transducing histidine kinase"/>
    <property type="match status" value="1"/>
</dbReference>
<evidence type="ECO:0000259" key="15">
    <source>
        <dbReference type="PROSITE" id="PS50109"/>
    </source>
</evidence>
<keyword evidence="5" id="KW-0597">Phosphoprotein</keyword>
<feature type="domain" description="Histidine kinase" evidence="15">
    <location>
        <begin position="238"/>
        <end position="449"/>
    </location>
</feature>
<keyword evidence="10" id="KW-0067">ATP-binding</keyword>
<name>A0ABS7CVX7_9BACT</name>
<dbReference type="CDD" id="cd06225">
    <property type="entry name" value="HAMP"/>
    <property type="match status" value="1"/>
</dbReference>
<evidence type="ECO:0000256" key="13">
    <source>
        <dbReference type="ARBA" id="ARBA00023136"/>
    </source>
</evidence>
<feature type="transmembrane region" description="Helical" evidence="14">
    <location>
        <begin position="6"/>
        <end position="29"/>
    </location>
</feature>
<dbReference type="SUPFAM" id="SSF158472">
    <property type="entry name" value="HAMP domain-like"/>
    <property type="match status" value="1"/>
</dbReference>
<dbReference type="Gene3D" id="3.30.565.10">
    <property type="entry name" value="Histidine kinase-like ATPase, C-terminal domain"/>
    <property type="match status" value="1"/>
</dbReference>
<dbReference type="Gene3D" id="1.10.287.130">
    <property type="match status" value="1"/>
</dbReference>
<organism evidence="17 18">
    <name type="scientific">Pontibacter aydingkolensis</name>
    <dbReference type="NCBI Taxonomy" id="1911536"/>
    <lineage>
        <taxon>Bacteria</taxon>
        <taxon>Pseudomonadati</taxon>
        <taxon>Bacteroidota</taxon>
        <taxon>Cytophagia</taxon>
        <taxon>Cytophagales</taxon>
        <taxon>Hymenobacteraceae</taxon>
        <taxon>Pontibacter</taxon>
    </lineage>
</organism>
<dbReference type="Proteomes" id="UP000813018">
    <property type="component" value="Unassembled WGS sequence"/>
</dbReference>
<dbReference type="InterPro" id="IPR003661">
    <property type="entry name" value="HisK_dim/P_dom"/>
</dbReference>
<dbReference type="SUPFAM" id="SSF55874">
    <property type="entry name" value="ATPase domain of HSP90 chaperone/DNA topoisomerase II/histidine kinase"/>
    <property type="match status" value="1"/>
</dbReference>
<dbReference type="PROSITE" id="PS50109">
    <property type="entry name" value="HIS_KIN"/>
    <property type="match status" value="1"/>
</dbReference>
<evidence type="ECO:0000256" key="2">
    <source>
        <dbReference type="ARBA" id="ARBA00004651"/>
    </source>
</evidence>
<reference evidence="17 18" key="1">
    <citation type="journal article" date="2016" name="Int. J. Syst. Evol. Microbiol.">
        <title>Pontibacter aydingkolensis sp. nov., isolated from soil of a salt lake.</title>
        <authorList>
            <person name="Osman G."/>
            <person name="Zhang T."/>
            <person name="Lou K."/>
            <person name="Gao Y."/>
            <person name="Chang W."/>
            <person name="Lin Q."/>
            <person name="Yang H.M."/>
            <person name="Huo X.D."/>
            <person name="Wang N."/>
        </authorList>
    </citation>
    <scope>NUCLEOTIDE SEQUENCE [LARGE SCALE GENOMIC DNA]</scope>
    <source>
        <strain evidence="17 18">KACC 19255</strain>
    </source>
</reference>
<evidence type="ECO:0000256" key="4">
    <source>
        <dbReference type="ARBA" id="ARBA00022475"/>
    </source>
</evidence>
<dbReference type="RefSeq" id="WP_219877724.1">
    <property type="nucleotide sequence ID" value="NZ_JAHYXK010000009.1"/>
</dbReference>
<evidence type="ECO:0000256" key="9">
    <source>
        <dbReference type="ARBA" id="ARBA00022777"/>
    </source>
</evidence>
<evidence type="ECO:0000256" key="6">
    <source>
        <dbReference type="ARBA" id="ARBA00022679"/>
    </source>
</evidence>
<keyword evidence="13 14" id="KW-0472">Membrane</keyword>
<dbReference type="Gene3D" id="6.10.340.10">
    <property type="match status" value="1"/>
</dbReference>
<dbReference type="SMART" id="SM00388">
    <property type="entry name" value="HisKA"/>
    <property type="match status" value="1"/>
</dbReference>
<evidence type="ECO:0000256" key="14">
    <source>
        <dbReference type="SAM" id="Phobius"/>
    </source>
</evidence>
<dbReference type="CDD" id="cd00075">
    <property type="entry name" value="HATPase"/>
    <property type="match status" value="1"/>
</dbReference>